<sequence>MEQPEGPGLRHLSVALLSTQVIGRMLNYLHQYLRPLPSISTALLIGPPPSPAPGLFYSIAPTFNRHQPLAVVAAIVPIILYPFSRPASGTIAVLDSIQLQLVFFGLGALFSTTWGHNTFFPFNTPVWVLSLCFVTCRPMSALASPHHEPTEVAHQTGWFRDDCQPCFPFSHLPYLTRYSAKCCEGHGSESPSRWWSSVMPAVVCKPNNSSHQGWIRHSIGADYLFPARLVGQ</sequence>
<evidence type="ECO:0000313" key="1">
    <source>
        <dbReference type="EMBL" id="KAK4172434.1"/>
    </source>
</evidence>
<reference evidence="1" key="1">
    <citation type="journal article" date="2023" name="Mol. Phylogenet. Evol.">
        <title>Genome-scale phylogeny and comparative genomics of the fungal order Sordariales.</title>
        <authorList>
            <person name="Hensen N."/>
            <person name="Bonometti L."/>
            <person name="Westerberg I."/>
            <person name="Brannstrom I.O."/>
            <person name="Guillou S."/>
            <person name="Cros-Aarteil S."/>
            <person name="Calhoun S."/>
            <person name="Haridas S."/>
            <person name="Kuo A."/>
            <person name="Mondo S."/>
            <person name="Pangilinan J."/>
            <person name="Riley R."/>
            <person name="LaButti K."/>
            <person name="Andreopoulos B."/>
            <person name="Lipzen A."/>
            <person name="Chen C."/>
            <person name="Yan M."/>
            <person name="Daum C."/>
            <person name="Ng V."/>
            <person name="Clum A."/>
            <person name="Steindorff A."/>
            <person name="Ohm R.A."/>
            <person name="Martin F."/>
            <person name="Silar P."/>
            <person name="Natvig D.O."/>
            <person name="Lalanne C."/>
            <person name="Gautier V."/>
            <person name="Ament-Velasquez S.L."/>
            <person name="Kruys A."/>
            <person name="Hutchinson M.I."/>
            <person name="Powell A.J."/>
            <person name="Barry K."/>
            <person name="Miller A.N."/>
            <person name="Grigoriev I.V."/>
            <person name="Debuchy R."/>
            <person name="Gladieux P."/>
            <person name="Hiltunen Thoren M."/>
            <person name="Johannesson H."/>
        </authorList>
    </citation>
    <scope>NUCLEOTIDE SEQUENCE</scope>
    <source>
        <strain evidence="1">CBS 892.96</strain>
    </source>
</reference>
<keyword evidence="2" id="KW-1185">Reference proteome</keyword>
<gene>
    <name evidence="1" type="ORF">QBC36DRAFT_337921</name>
</gene>
<proteinExistence type="predicted"/>
<dbReference type="Proteomes" id="UP001302321">
    <property type="component" value="Unassembled WGS sequence"/>
</dbReference>
<reference evidence="1" key="2">
    <citation type="submission" date="2023-05" db="EMBL/GenBank/DDBJ databases">
        <authorList>
            <consortium name="Lawrence Berkeley National Laboratory"/>
            <person name="Steindorff A."/>
            <person name="Hensen N."/>
            <person name="Bonometti L."/>
            <person name="Westerberg I."/>
            <person name="Brannstrom I.O."/>
            <person name="Guillou S."/>
            <person name="Cros-Aarteil S."/>
            <person name="Calhoun S."/>
            <person name="Haridas S."/>
            <person name="Kuo A."/>
            <person name="Mondo S."/>
            <person name="Pangilinan J."/>
            <person name="Riley R."/>
            <person name="Labutti K."/>
            <person name="Andreopoulos B."/>
            <person name="Lipzen A."/>
            <person name="Chen C."/>
            <person name="Yanf M."/>
            <person name="Daum C."/>
            <person name="Ng V."/>
            <person name="Clum A."/>
            <person name="Ohm R."/>
            <person name="Martin F."/>
            <person name="Silar P."/>
            <person name="Natvig D."/>
            <person name="Lalanne C."/>
            <person name="Gautier V."/>
            <person name="Ament-Velasquez S.L."/>
            <person name="Kruys A."/>
            <person name="Hutchinson M.I."/>
            <person name="Powell A.J."/>
            <person name="Barry K."/>
            <person name="Miller A.N."/>
            <person name="Grigoriev I.V."/>
            <person name="Debuchy R."/>
            <person name="Gladieux P."/>
            <person name="Thoren M.H."/>
            <person name="Johannesson H."/>
        </authorList>
    </citation>
    <scope>NUCLEOTIDE SEQUENCE</scope>
    <source>
        <strain evidence="1">CBS 892.96</strain>
    </source>
</reference>
<dbReference type="AlphaFoldDB" id="A0AAN7A416"/>
<comment type="caution">
    <text evidence="1">The sequence shown here is derived from an EMBL/GenBank/DDBJ whole genome shotgun (WGS) entry which is preliminary data.</text>
</comment>
<evidence type="ECO:0000313" key="2">
    <source>
        <dbReference type="Proteomes" id="UP001302321"/>
    </source>
</evidence>
<accession>A0AAN7A416</accession>
<organism evidence="1 2">
    <name type="scientific">Triangularia setosa</name>
    <dbReference type="NCBI Taxonomy" id="2587417"/>
    <lineage>
        <taxon>Eukaryota</taxon>
        <taxon>Fungi</taxon>
        <taxon>Dikarya</taxon>
        <taxon>Ascomycota</taxon>
        <taxon>Pezizomycotina</taxon>
        <taxon>Sordariomycetes</taxon>
        <taxon>Sordariomycetidae</taxon>
        <taxon>Sordariales</taxon>
        <taxon>Podosporaceae</taxon>
        <taxon>Triangularia</taxon>
    </lineage>
</organism>
<dbReference type="EMBL" id="MU866426">
    <property type="protein sequence ID" value="KAK4172434.1"/>
    <property type="molecule type" value="Genomic_DNA"/>
</dbReference>
<name>A0AAN7A416_9PEZI</name>
<protein>
    <submittedName>
        <fullName evidence="1">Uncharacterized protein</fullName>
    </submittedName>
</protein>